<dbReference type="Proteomes" id="UP001651690">
    <property type="component" value="Unassembled WGS sequence"/>
</dbReference>
<protein>
    <recommendedName>
        <fullName evidence="4">Intersectin-EH binding protein Ibp1</fullName>
    </recommendedName>
</protein>
<evidence type="ECO:0008006" key="4">
    <source>
        <dbReference type="Google" id="ProtNLM"/>
    </source>
</evidence>
<sequence>MRLASRSLLLIPAAVGAAVLMAPVAGAEPTPGLPQCVDTGGAAAEGGSNTECATPGNVEINSTPAEGEFTGPWGNMWGEPGLFFP</sequence>
<accession>A0ABT1LXQ4</accession>
<dbReference type="RefSeq" id="WP_255058739.1">
    <property type="nucleotide sequence ID" value="NZ_JANDBD010000002.1"/>
</dbReference>
<dbReference type="EMBL" id="JANDBD010000002">
    <property type="protein sequence ID" value="MCP9271678.1"/>
    <property type="molecule type" value="Genomic_DNA"/>
</dbReference>
<feature type="chain" id="PRO_5046074261" description="Intersectin-EH binding protein Ibp1" evidence="1">
    <location>
        <begin position="28"/>
        <end position="85"/>
    </location>
</feature>
<organism evidence="2 3">
    <name type="scientific">Mycolicibacterium arenosum</name>
    <dbReference type="NCBI Taxonomy" id="2952157"/>
    <lineage>
        <taxon>Bacteria</taxon>
        <taxon>Bacillati</taxon>
        <taxon>Actinomycetota</taxon>
        <taxon>Actinomycetes</taxon>
        <taxon>Mycobacteriales</taxon>
        <taxon>Mycobacteriaceae</taxon>
        <taxon>Mycolicibacterium</taxon>
    </lineage>
</organism>
<evidence type="ECO:0000313" key="3">
    <source>
        <dbReference type="Proteomes" id="UP001651690"/>
    </source>
</evidence>
<reference evidence="2 3" key="1">
    <citation type="submission" date="2022-06" db="EMBL/GenBank/DDBJ databases">
        <title>Mycolicibacterium sp. CAU 1645 isolated from seawater.</title>
        <authorList>
            <person name="Kim W."/>
        </authorList>
    </citation>
    <scope>NUCLEOTIDE SEQUENCE [LARGE SCALE GENOMIC DNA]</scope>
    <source>
        <strain evidence="2 3">CAU 1645</strain>
    </source>
</reference>
<proteinExistence type="predicted"/>
<feature type="signal peptide" evidence="1">
    <location>
        <begin position="1"/>
        <end position="27"/>
    </location>
</feature>
<comment type="caution">
    <text evidence="2">The sequence shown here is derived from an EMBL/GenBank/DDBJ whole genome shotgun (WGS) entry which is preliminary data.</text>
</comment>
<keyword evidence="3" id="KW-1185">Reference proteome</keyword>
<keyword evidence="1" id="KW-0732">Signal</keyword>
<gene>
    <name evidence="2" type="ORF">NM203_05730</name>
</gene>
<evidence type="ECO:0000256" key="1">
    <source>
        <dbReference type="SAM" id="SignalP"/>
    </source>
</evidence>
<name>A0ABT1LXQ4_9MYCO</name>
<evidence type="ECO:0000313" key="2">
    <source>
        <dbReference type="EMBL" id="MCP9271678.1"/>
    </source>
</evidence>